<dbReference type="InterPro" id="IPR036640">
    <property type="entry name" value="ABC1_TM_sf"/>
</dbReference>
<evidence type="ECO:0000256" key="2">
    <source>
        <dbReference type="ARBA" id="ARBA00005417"/>
    </source>
</evidence>
<comment type="function">
    <text evidence="8">Involved in beta-(1--&gt;2)glucan export. Transmembrane domains (TMD) form a pore in the inner membrane and the ATP-binding domain (NBD) is responsible for energy generation.</text>
</comment>
<dbReference type="OrthoDB" id="9804259at2"/>
<dbReference type="GO" id="GO:0005886">
    <property type="term" value="C:plasma membrane"/>
    <property type="evidence" value="ECO:0007669"/>
    <property type="project" value="UniProtKB-SubCell"/>
</dbReference>
<comment type="function">
    <text evidence="9">Part of an ABC transporter complex. Transmembrane domains (TMD) form a pore in the inner membrane and the ATP-binding domain (NBD) is responsible for energy generation.</text>
</comment>
<keyword evidence="5" id="KW-0067">ATP-binding</keyword>
<dbReference type="InterPro" id="IPR003593">
    <property type="entry name" value="AAA+_ATPase"/>
</dbReference>
<feature type="transmembrane region" description="Helical" evidence="10">
    <location>
        <begin position="34"/>
        <end position="56"/>
    </location>
</feature>
<dbReference type="EMBL" id="CP000319">
    <property type="protein sequence ID" value="ABE62117.1"/>
    <property type="molecule type" value="Genomic_DNA"/>
</dbReference>
<dbReference type="STRING" id="323097.Nham_1292"/>
<keyword evidence="7 10" id="KW-0472">Membrane</keyword>
<dbReference type="FunFam" id="3.40.50.300:FF:000218">
    <property type="entry name" value="Multidrug ABC transporter ATP-binding protein"/>
    <property type="match status" value="1"/>
</dbReference>
<comment type="similarity">
    <text evidence="2">Belongs to the ABC transporter superfamily.</text>
</comment>
<dbReference type="PROSITE" id="PS00211">
    <property type="entry name" value="ABC_TRANSPORTER_1"/>
    <property type="match status" value="1"/>
</dbReference>
<dbReference type="SMART" id="SM00382">
    <property type="entry name" value="AAA"/>
    <property type="match status" value="1"/>
</dbReference>
<comment type="subcellular location">
    <subcellularLocation>
        <location evidence="1">Cell membrane</location>
        <topology evidence="1">Multi-pass membrane protein</topology>
    </subcellularLocation>
</comment>
<feature type="domain" description="ABC transporter" evidence="11">
    <location>
        <begin position="351"/>
        <end position="585"/>
    </location>
</feature>
<keyword evidence="14" id="KW-1185">Reference proteome</keyword>
<evidence type="ECO:0000313" key="13">
    <source>
        <dbReference type="EMBL" id="ABE62117.1"/>
    </source>
</evidence>
<dbReference type="Gene3D" id="1.20.1560.10">
    <property type="entry name" value="ABC transporter type 1, transmembrane domain"/>
    <property type="match status" value="1"/>
</dbReference>
<keyword evidence="4" id="KW-0547">Nucleotide-binding</keyword>
<evidence type="ECO:0000256" key="8">
    <source>
        <dbReference type="ARBA" id="ARBA00024722"/>
    </source>
</evidence>
<dbReference type="InterPro" id="IPR027417">
    <property type="entry name" value="P-loop_NTPase"/>
</dbReference>
<protein>
    <submittedName>
        <fullName evidence="13">ABC transporter related protein</fullName>
    </submittedName>
</protein>
<dbReference type="PROSITE" id="PS50929">
    <property type="entry name" value="ABC_TM1F"/>
    <property type="match status" value="1"/>
</dbReference>
<organism evidence="13 14">
    <name type="scientific">Nitrobacter hamburgensis (strain DSM 10229 / NCIMB 13809 / X14)</name>
    <dbReference type="NCBI Taxonomy" id="323097"/>
    <lineage>
        <taxon>Bacteria</taxon>
        <taxon>Pseudomonadati</taxon>
        <taxon>Pseudomonadota</taxon>
        <taxon>Alphaproteobacteria</taxon>
        <taxon>Hyphomicrobiales</taxon>
        <taxon>Nitrobacteraceae</taxon>
        <taxon>Nitrobacter</taxon>
    </lineage>
</organism>
<dbReference type="GO" id="GO:0140359">
    <property type="term" value="F:ABC-type transporter activity"/>
    <property type="evidence" value="ECO:0007669"/>
    <property type="project" value="InterPro"/>
</dbReference>
<name>Q1QNT0_NITHX</name>
<gene>
    <name evidence="13" type="ordered locus">Nham_1292</name>
</gene>
<evidence type="ECO:0000259" key="11">
    <source>
        <dbReference type="PROSITE" id="PS50893"/>
    </source>
</evidence>
<evidence type="ECO:0000313" key="14">
    <source>
        <dbReference type="Proteomes" id="UP000001953"/>
    </source>
</evidence>
<sequence>MTEPPKKITDDPYGAAILIRRLITEQGMAYWRRYLAAFGLMAVSAATTAGSAYLLGEVINQAYVNKDVRGIAILSLVTVVIFTIKGAATYGHSVILSQISNAILANNQRRLFAKLMSESIGFFSARHSSEFLARLTAGASSVTQVLSLLINAVGRDLLSLIGLIIVMVTQDPYMALFGLLVAPPAMLVLRKLVKRVKGLAHNQFSGTTDIMEIMQESLQGIRTVKAFTLERTMGERIDASIAAVEQTNNKMARVSNRASPLMETLGGFAIAGGLMYGGYRVVAMGATPGQFFSFLTAFLLAYEPAKRLARLNIELNSNLIGARKLLEIVDGPASEPDDSDKPALKLTTACVELRDVTFAYRADEPVLNRMSFVAEPGKMTALVGPSGGGKSTVLALLLRLYEVTKGDILIDGQVISGVSRTSLRRQTAYVGQDVYLFRASIRENIAFGRPGAGEAEIIAAAKAACAHDFIMSFPLGYDTPVGEHGAQLSGGQRQRIAVARALIKNAPIILLDEATAALDSESEKQVQEAIGHLCQNRTTIVIAHRLHTIMHADAILVVEGGEIVERGRHDDLLRRGGRYASFFRLQHRDAAPALAPLSASA</sequence>
<dbReference type="InterPro" id="IPR039421">
    <property type="entry name" value="Type_1_exporter"/>
</dbReference>
<dbReference type="Proteomes" id="UP000001953">
    <property type="component" value="Chromosome"/>
</dbReference>
<reference evidence="13 14" key="1">
    <citation type="submission" date="2006-03" db="EMBL/GenBank/DDBJ databases">
        <title>Complete sequence of chromosome of Nitrobacter hamburgensis X14.</title>
        <authorList>
            <consortium name="US DOE Joint Genome Institute"/>
            <person name="Copeland A."/>
            <person name="Lucas S."/>
            <person name="Lapidus A."/>
            <person name="Barry K."/>
            <person name="Detter J.C."/>
            <person name="Glavina del Rio T."/>
            <person name="Hammon N."/>
            <person name="Israni S."/>
            <person name="Dalin E."/>
            <person name="Tice H."/>
            <person name="Pitluck S."/>
            <person name="Chain P."/>
            <person name="Malfatti S."/>
            <person name="Shin M."/>
            <person name="Vergez L."/>
            <person name="Schmutz J."/>
            <person name="Larimer F."/>
            <person name="Land M."/>
            <person name="Hauser L."/>
            <person name="Kyrpides N."/>
            <person name="Ivanova N."/>
            <person name="Ward B."/>
            <person name="Arp D."/>
            <person name="Klotz M."/>
            <person name="Stein L."/>
            <person name="O'Mullan G."/>
            <person name="Starkenburg S."/>
            <person name="Sayavedra L."/>
            <person name="Poret-Peterson A.T."/>
            <person name="Gentry M.E."/>
            <person name="Bruce D."/>
            <person name="Richardson P."/>
        </authorList>
    </citation>
    <scope>NUCLEOTIDE SEQUENCE [LARGE SCALE GENOMIC DNA]</scope>
    <source>
        <strain evidence="14">DSM 10229 / NCIMB 13809 / X14</strain>
    </source>
</reference>
<dbReference type="Gene3D" id="3.40.50.300">
    <property type="entry name" value="P-loop containing nucleotide triphosphate hydrolases"/>
    <property type="match status" value="1"/>
</dbReference>
<feature type="transmembrane region" description="Helical" evidence="10">
    <location>
        <begin position="131"/>
        <end position="153"/>
    </location>
</feature>
<dbReference type="RefSeq" id="WP_011509809.1">
    <property type="nucleotide sequence ID" value="NC_007964.1"/>
</dbReference>
<evidence type="ECO:0000256" key="5">
    <source>
        <dbReference type="ARBA" id="ARBA00022840"/>
    </source>
</evidence>
<evidence type="ECO:0000256" key="3">
    <source>
        <dbReference type="ARBA" id="ARBA00022692"/>
    </source>
</evidence>
<keyword evidence="3 10" id="KW-0812">Transmembrane</keyword>
<dbReference type="CDD" id="cd18552">
    <property type="entry name" value="ABC_6TM_MsbA_like"/>
    <property type="match status" value="1"/>
</dbReference>
<dbReference type="HOGENOM" id="CLU_000604_84_3_5"/>
<evidence type="ECO:0000256" key="4">
    <source>
        <dbReference type="ARBA" id="ARBA00022741"/>
    </source>
</evidence>
<evidence type="ECO:0000256" key="1">
    <source>
        <dbReference type="ARBA" id="ARBA00004651"/>
    </source>
</evidence>
<dbReference type="SUPFAM" id="SSF90123">
    <property type="entry name" value="ABC transporter transmembrane region"/>
    <property type="match status" value="1"/>
</dbReference>
<feature type="transmembrane region" description="Helical" evidence="10">
    <location>
        <begin position="68"/>
        <end position="88"/>
    </location>
</feature>
<evidence type="ECO:0000256" key="10">
    <source>
        <dbReference type="SAM" id="Phobius"/>
    </source>
</evidence>
<keyword evidence="6 10" id="KW-1133">Transmembrane helix</keyword>
<evidence type="ECO:0000256" key="6">
    <source>
        <dbReference type="ARBA" id="ARBA00022989"/>
    </source>
</evidence>
<dbReference type="AlphaFoldDB" id="Q1QNT0"/>
<evidence type="ECO:0000259" key="12">
    <source>
        <dbReference type="PROSITE" id="PS50929"/>
    </source>
</evidence>
<accession>Q1QNT0</accession>
<dbReference type="GO" id="GO:0005524">
    <property type="term" value="F:ATP binding"/>
    <property type="evidence" value="ECO:0007669"/>
    <property type="project" value="UniProtKB-KW"/>
</dbReference>
<dbReference type="InterPro" id="IPR017871">
    <property type="entry name" value="ABC_transporter-like_CS"/>
</dbReference>
<dbReference type="eggNOG" id="COG1132">
    <property type="taxonomic scope" value="Bacteria"/>
</dbReference>
<dbReference type="Pfam" id="PF00664">
    <property type="entry name" value="ABC_membrane"/>
    <property type="match status" value="1"/>
</dbReference>
<dbReference type="GO" id="GO:0016887">
    <property type="term" value="F:ATP hydrolysis activity"/>
    <property type="evidence" value="ECO:0007669"/>
    <property type="project" value="InterPro"/>
</dbReference>
<dbReference type="InterPro" id="IPR003439">
    <property type="entry name" value="ABC_transporter-like_ATP-bd"/>
</dbReference>
<dbReference type="Pfam" id="PF00005">
    <property type="entry name" value="ABC_tran"/>
    <property type="match status" value="1"/>
</dbReference>
<dbReference type="PANTHER" id="PTHR24221:SF654">
    <property type="entry name" value="ATP-BINDING CASSETTE SUB-FAMILY B MEMBER 6"/>
    <property type="match status" value="1"/>
</dbReference>
<dbReference type="InterPro" id="IPR011527">
    <property type="entry name" value="ABC1_TM_dom"/>
</dbReference>
<feature type="domain" description="ABC transmembrane type-1" evidence="12">
    <location>
        <begin position="35"/>
        <end position="317"/>
    </location>
</feature>
<dbReference type="PROSITE" id="PS50893">
    <property type="entry name" value="ABC_TRANSPORTER_2"/>
    <property type="match status" value="1"/>
</dbReference>
<dbReference type="KEGG" id="nha:Nham_1292"/>
<evidence type="ECO:0000256" key="9">
    <source>
        <dbReference type="ARBA" id="ARBA00024725"/>
    </source>
</evidence>
<dbReference type="SUPFAM" id="SSF52540">
    <property type="entry name" value="P-loop containing nucleoside triphosphate hydrolases"/>
    <property type="match status" value="1"/>
</dbReference>
<proteinExistence type="inferred from homology"/>
<evidence type="ECO:0000256" key="7">
    <source>
        <dbReference type="ARBA" id="ARBA00023136"/>
    </source>
</evidence>
<dbReference type="GO" id="GO:0034040">
    <property type="term" value="F:ATPase-coupled lipid transmembrane transporter activity"/>
    <property type="evidence" value="ECO:0007669"/>
    <property type="project" value="TreeGrafter"/>
</dbReference>
<dbReference type="PANTHER" id="PTHR24221">
    <property type="entry name" value="ATP-BINDING CASSETTE SUB-FAMILY B"/>
    <property type="match status" value="1"/>
</dbReference>